<keyword evidence="2" id="KW-1133">Transmembrane helix</keyword>
<feature type="region of interest" description="Disordered" evidence="1">
    <location>
        <begin position="733"/>
        <end position="791"/>
    </location>
</feature>
<organism evidence="3 4">
    <name type="scientific">Rugosimonospora africana</name>
    <dbReference type="NCBI Taxonomy" id="556532"/>
    <lineage>
        <taxon>Bacteria</taxon>
        <taxon>Bacillati</taxon>
        <taxon>Actinomycetota</taxon>
        <taxon>Actinomycetes</taxon>
        <taxon>Micromonosporales</taxon>
        <taxon>Micromonosporaceae</taxon>
        <taxon>Rugosimonospora</taxon>
    </lineage>
</organism>
<reference evidence="3" key="1">
    <citation type="submission" date="2021-01" db="EMBL/GenBank/DDBJ databases">
        <title>Whole genome shotgun sequence of Rugosimonospora africana NBRC 104875.</title>
        <authorList>
            <person name="Komaki H."/>
            <person name="Tamura T."/>
        </authorList>
    </citation>
    <scope>NUCLEOTIDE SEQUENCE</scope>
    <source>
        <strain evidence="3">NBRC 104875</strain>
    </source>
</reference>
<feature type="compositionally biased region" description="Polar residues" evidence="1">
    <location>
        <begin position="755"/>
        <end position="775"/>
    </location>
</feature>
<protein>
    <submittedName>
        <fullName evidence="3">Uncharacterized protein</fullName>
    </submittedName>
</protein>
<feature type="transmembrane region" description="Helical" evidence="2">
    <location>
        <begin position="475"/>
        <end position="496"/>
    </location>
</feature>
<gene>
    <name evidence="3" type="ORF">Raf01_74090</name>
</gene>
<feature type="transmembrane region" description="Helical" evidence="2">
    <location>
        <begin position="435"/>
        <end position="455"/>
    </location>
</feature>
<proteinExistence type="predicted"/>
<dbReference type="Proteomes" id="UP000642748">
    <property type="component" value="Unassembled WGS sequence"/>
</dbReference>
<sequence length="791" mass="80145">MRRAGMIPYLAVVAFALASVFGLVSRPATGAPSEHVEHVIVAGTAGLRWDDVDPVDTPNLWRLAQQGSIGALSVRSAHSPTCPPDGWLTLGAGNYAERTDPALQITDECPQTTVSIQQQGRSATLPDQETDVADWNRQLGNHVQPGALADALSCTVAVGQGAAIAAARPYGRVDRYEPTLPSRPGPLLSECPLSIVDLGTLDATDPDARAEQARQVDAHLATVLAGRPKSSLVLVAGLSDTDRSSRLHVAIADGPGYRGGWLTSSSTSRQGYLQLTDLAPTTLNALDRPAPTELFSGQPVDSAPGRPTDVVNAVSHLSDADREADAQRHVAGWFFAILTLFELVLFAGAVPLLRRARRARRLAGRRLRPAPVALVQAAEVLLVAASLAVPGALIADAVPWWRSGAPGLIFAISTLGVVAGLTVLVMLATRGRGTLAPLGAVGGISAGIVGIDVLTGARLQLNGVAGYSAVEGGRYAGLGTIGLGLIIAGILLAAGWLAQRLARKWRPVAVAALGAVGVILVGSPYLGAEAAGAIALTAGVCVAAAICTGGFLTFARLAWATLTGLVVTTGFALLAVHRPAGDRGSLGRFVSAARNGTGGSLVQSTSATNGTSVVTSPLTLVVLGSVILIVFVLLRPTGGLKRLFGIYPAMRAALIGIAVASALAGFLDGVGFNVAGAAAATAVPLATLAALRVLDHADDRTIVVLPLGEQVPAGVRPTLAGVGEPVGVASGVAEPGSAAAGDAPGGSDGGVRPSTHANGDQPGTDTAVNTGQQEPDTPVSAPTAPVGDVLP</sequence>
<keyword evidence="2" id="KW-0472">Membrane</keyword>
<feature type="transmembrane region" description="Helical" evidence="2">
    <location>
        <begin position="646"/>
        <end position="666"/>
    </location>
</feature>
<dbReference type="RefSeq" id="WP_203922697.1">
    <property type="nucleotide sequence ID" value="NZ_BONZ01000077.1"/>
</dbReference>
<dbReference type="AlphaFoldDB" id="A0A8J3QZV2"/>
<dbReference type="InterPro" id="IPR017850">
    <property type="entry name" value="Alkaline_phosphatase_core_sf"/>
</dbReference>
<dbReference type="SUPFAM" id="SSF53649">
    <property type="entry name" value="Alkaline phosphatase-like"/>
    <property type="match status" value="1"/>
</dbReference>
<feature type="transmembrane region" description="Helical" evidence="2">
    <location>
        <begin position="508"/>
        <end position="527"/>
    </location>
</feature>
<feature type="transmembrane region" description="Helical" evidence="2">
    <location>
        <begin position="672"/>
        <end position="691"/>
    </location>
</feature>
<feature type="transmembrane region" description="Helical" evidence="2">
    <location>
        <begin position="330"/>
        <end position="353"/>
    </location>
</feature>
<evidence type="ECO:0000256" key="1">
    <source>
        <dbReference type="SAM" id="MobiDB-lite"/>
    </source>
</evidence>
<dbReference type="EMBL" id="BONZ01000077">
    <property type="protein sequence ID" value="GIH19237.1"/>
    <property type="molecule type" value="Genomic_DNA"/>
</dbReference>
<comment type="caution">
    <text evidence="3">The sequence shown here is derived from an EMBL/GenBank/DDBJ whole genome shotgun (WGS) entry which is preliminary data.</text>
</comment>
<feature type="transmembrane region" description="Helical" evidence="2">
    <location>
        <begin position="557"/>
        <end position="576"/>
    </location>
</feature>
<feature type="transmembrane region" description="Helical" evidence="2">
    <location>
        <begin position="374"/>
        <end position="395"/>
    </location>
</feature>
<accession>A0A8J3QZV2</accession>
<evidence type="ECO:0000256" key="2">
    <source>
        <dbReference type="SAM" id="Phobius"/>
    </source>
</evidence>
<feature type="transmembrane region" description="Helical" evidence="2">
    <location>
        <begin position="614"/>
        <end position="634"/>
    </location>
</feature>
<evidence type="ECO:0000313" key="4">
    <source>
        <dbReference type="Proteomes" id="UP000642748"/>
    </source>
</evidence>
<name>A0A8J3QZV2_9ACTN</name>
<dbReference type="Gene3D" id="3.40.720.10">
    <property type="entry name" value="Alkaline Phosphatase, subunit A"/>
    <property type="match status" value="1"/>
</dbReference>
<feature type="transmembrane region" description="Helical" evidence="2">
    <location>
        <begin position="533"/>
        <end position="552"/>
    </location>
</feature>
<feature type="transmembrane region" description="Helical" evidence="2">
    <location>
        <begin position="407"/>
        <end position="428"/>
    </location>
</feature>
<evidence type="ECO:0000313" key="3">
    <source>
        <dbReference type="EMBL" id="GIH19237.1"/>
    </source>
</evidence>
<keyword evidence="2" id="KW-0812">Transmembrane</keyword>
<keyword evidence="4" id="KW-1185">Reference proteome</keyword>